<comment type="subcellular location">
    <subcellularLocation>
        <location evidence="1">Lysosome</location>
    </subcellularLocation>
</comment>
<keyword evidence="10" id="KW-0325">Glycoprotein</keyword>
<evidence type="ECO:0000256" key="13">
    <source>
        <dbReference type="ARBA" id="ARBA00059701"/>
    </source>
</evidence>
<evidence type="ECO:0000256" key="12">
    <source>
        <dbReference type="ARBA" id="ARBA00052013"/>
    </source>
</evidence>
<evidence type="ECO:0000256" key="18">
    <source>
        <dbReference type="SAM" id="SignalP"/>
    </source>
</evidence>
<dbReference type="FunFam" id="1.20.120.980:FF:000002">
    <property type="entry name" value="lysosomal Pro-X carboxypeptidase"/>
    <property type="match status" value="1"/>
</dbReference>
<dbReference type="Proteomes" id="UP000827092">
    <property type="component" value="Unassembled WGS sequence"/>
</dbReference>
<evidence type="ECO:0000256" key="7">
    <source>
        <dbReference type="ARBA" id="ARBA00022801"/>
    </source>
</evidence>
<dbReference type="InterPro" id="IPR042269">
    <property type="entry name" value="Ser_carbopepase_S28_SKS"/>
</dbReference>
<comment type="subunit">
    <text evidence="3">Homodimer.</text>
</comment>
<evidence type="ECO:0000256" key="10">
    <source>
        <dbReference type="ARBA" id="ARBA00023180"/>
    </source>
</evidence>
<keyword evidence="6 18" id="KW-0732">Signal</keyword>
<evidence type="ECO:0000256" key="8">
    <source>
        <dbReference type="ARBA" id="ARBA00023145"/>
    </source>
</evidence>
<sequence>MLNKYMLLLSIFILFNFCEAYEYKEHYFKQKVDHFSYISNDTFQQRYLVNLKYYDARNGSIFFYTGNEGDITTFANNTGFMWENAKAFKAGLIFAEHRYYGKSLPYGKQCSKNVEKLGYLSSEQALADFASLMFHIRETLTGARNAPVIAMGGSYGGMLASWIRMKYPHLFHGAIASSAPIWQGLTPCEKFSEIVTDNFKREGKSCANSIKSSWAAIRKIGNTITGARFLTDTFKLCQTVHPRNISMLVDFLSDTWNFLAMTNYPYPTNFLKTLPAFPIRVSCQYLQHQSLNDTELVQNIFKAASVFHNYTGNSKCNDLNSPGGPTLGEKLWDYQTCTEIVQPMCQTGTTDMFEPHPWEPTSFSEDCWHKFKVKPDFSINYIMYGGKNISASSNIIFSNGKLDPWYAGGVLKSISKSLIAIFIDDAAHHLDLRPSNPADPVSVKDARQLMLQWISKWICDFRRQ</sequence>
<evidence type="ECO:0000256" key="5">
    <source>
        <dbReference type="ARBA" id="ARBA00022670"/>
    </source>
</evidence>
<keyword evidence="7" id="KW-0378">Hydrolase</keyword>
<dbReference type="SUPFAM" id="SSF53474">
    <property type="entry name" value="alpha/beta-Hydrolases"/>
    <property type="match status" value="1"/>
</dbReference>
<evidence type="ECO:0000256" key="6">
    <source>
        <dbReference type="ARBA" id="ARBA00022729"/>
    </source>
</evidence>
<feature type="chain" id="PRO_5043496181" description="Lysosomal Pro-X carboxypeptidase" evidence="18">
    <location>
        <begin position="21"/>
        <end position="464"/>
    </location>
</feature>
<evidence type="ECO:0000256" key="3">
    <source>
        <dbReference type="ARBA" id="ARBA00011738"/>
    </source>
</evidence>
<dbReference type="PANTHER" id="PTHR11010:SF38">
    <property type="entry name" value="LYSOSOMAL PRO-X CARBOXYPEPTIDASE"/>
    <property type="match status" value="1"/>
</dbReference>
<dbReference type="GO" id="GO:0006508">
    <property type="term" value="P:proteolysis"/>
    <property type="evidence" value="ECO:0007669"/>
    <property type="project" value="UniProtKB-KW"/>
</dbReference>
<dbReference type="AlphaFoldDB" id="A0AAV6TVG5"/>
<name>A0AAV6TVG5_9ARAC</name>
<reference evidence="19 20" key="1">
    <citation type="journal article" date="2022" name="Nat. Ecol. Evol.">
        <title>A masculinizing supergene underlies an exaggerated male reproductive morph in a spider.</title>
        <authorList>
            <person name="Hendrickx F."/>
            <person name="De Corte Z."/>
            <person name="Sonet G."/>
            <person name="Van Belleghem S.M."/>
            <person name="Kostlbacher S."/>
            <person name="Vangestel C."/>
        </authorList>
    </citation>
    <scope>NUCLEOTIDE SEQUENCE [LARGE SCALE GENOMIC DNA]</scope>
    <source>
        <strain evidence="19">W744_W776</strain>
    </source>
</reference>
<evidence type="ECO:0000256" key="16">
    <source>
        <dbReference type="ARBA" id="ARBA00076475"/>
    </source>
</evidence>
<evidence type="ECO:0000256" key="9">
    <source>
        <dbReference type="ARBA" id="ARBA00023157"/>
    </source>
</evidence>
<evidence type="ECO:0000256" key="14">
    <source>
        <dbReference type="ARBA" id="ARBA00066456"/>
    </source>
</evidence>
<dbReference type="GO" id="GO:0008239">
    <property type="term" value="F:dipeptidyl-peptidase activity"/>
    <property type="evidence" value="ECO:0007669"/>
    <property type="project" value="TreeGrafter"/>
</dbReference>
<protein>
    <recommendedName>
        <fullName evidence="15">Lysosomal Pro-X carboxypeptidase</fullName>
        <ecNumber evidence="14">3.4.16.2</ecNumber>
    </recommendedName>
    <alternativeName>
        <fullName evidence="17">Proline carboxypeptidase</fullName>
    </alternativeName>
    <alternativeName>
        <fullName evidence="16">Prolylcarboxypeptidase</fullName>
    </alternativeName>
</protein>
<keyword evidence="9" id="KW-1015">Disulfide bond</keyword>
<dbReference type="EMBL" id="JAFNEN010000968">
    <property type="protein sequence ID" value="KAG8175663.1"/>
    <property type="molecule type" value="Genomic_DNA"/>
</dbReference>
<organism evidence="19 20">
    <name type="scientific">Oedothorax gibbosus</name>
    <dbReference type="NCBI Taxonomy" id="931172"/>
    <lineage>
        <taxon>Eukaryota</taxon>
        <taxon>Metazoa</taxon>
        <taxon>Ecdysozoa</taxon>
        <taxon>Arthropoda</taxon>
        <taxon>Chelicerata</taxon>
        <taxon>Arachnida</taxon>
        <taxon>Araneae</taxon>
        <taxon>Araneomorphae</taxon>
        <taxon>Entelegynae</taxon>
        <taxon>Araneoidea</taxon>
        <taxon>Linyphiidae</taxon>
        <taxon>Erigoninae</taxon>
        <taxon>Oedothorax</taxon>
    </lineage>
</organism>
<dbReference type="Gene3D" id="3.40.50.1820">
    <property type="entry name" value="alpha/beta hydrolase"/>
    <property type="match status" value="1"/>
</dbReference>
<evidence type="ECO:0000256" key="15">
    <source>
        <dbReference type="ARBA" id="ARBA00073691"/>
    </source>
</evidence>
<evidence type="ECO:0000313" key="19">
    <source>
        <dbReference type="EMBL" id="KAG8175663.1"/>
    </source>
</evidence>
<comment type="caution">
    <text evidence="19">The sequence shown here is derived from an EMBL/GenBank/DDBJ whole genome shotgun (WGS) entry which is preliminary data.</text>
</comment>
<proteinExistence type="inferred from homology"/>
<keyword evidence="4" id="KW-0121">Carboxypeptidase</keyword>
<evidence type="ECO:0000256" key="2">
    <source>
        <dbReference type="ARBA" id="ARBA00011079"/>
    </source>
</evidence>
<keyword evidence="5" id="KW-0645">Protease</keyword>
<dbReference type="InterPro" id="IPR008758">
    <property type="entry name" value="Peptidase_S28"/>
</dbReference>
<evidence type="ECO:0000256" key="1">
    <source>
        <dbReference type="ARBA" id="ARBA00004371"/>
    </source>
</evidence>
<comment type="similarity">
    <text evidence="2">Belongs to the peptidase S28 family.</text>
</comment>
<dbReference type="Pfam" id="PF05577">
    <property type="entry name" value="Peptidase_S28"/>
    <property type="match status" value="1"/>
</dbReference>
<dbReference type="InterPro" id="IPR029058">
    <property type="entry name" value="AB_hydrolase_fold"/>
</dbReference>
<keyword evidence="11" id="KW-0458">Lysosome</keyword>
<evidence type="ECO:0000256" key="4">
    <source>
        <dbReference type="ARBA" id="ARBA00022645"/>
    </source>
</evidence>
<gene>
    <name evidence="19" type="ORF">JTE90_029121</name>
</gene>
<keyword evidence="8" id="KW-0865">Zymogen</keyword>
<dbReference type="PANTHER" id="PTHR11010">
    <property type="entry name" value="PROTEASE S28 PRO-X CARBOXYPEPTIDASE-RELATED"/>
    <property type="match status" value="1"/>
</dbReference>
<comment type="catalytic activity">
    <reaction evidence="12">
        <text>Cleavage of a -Pro-|-Xaa bond to release a C-terminal amino acid.</text>
        <dbReference type="EC" id="3.4.16.2"/>
    </reaction>
</comment>
<feature type="signal peptide" evidence="18">
    <location>
        <begin position="1"/>
        <end position="20"/>
    </location>
</feature>
<dbReference type="GO" id="GO:0005764">
    <property type="term" value="C:lysosome"/>
    <property type="evidence" value="ECO:0007669"/>
    <property type="project" value="UniProtKB-SubCell"/>
</dbReference>
<evidence type="ECO:0000256" key="11">
    <source>
        <dbReference type="ARBA" id="ARBA00023228"/>
    </source>
</evidence>
<evidence type="ECO:0000313" key="20">
    <source>
        <dbReference type="Proteomes" id="UP000827092"/>
    </source>
</evidence>
<dbReference type="GO" id="GO:0004185">
    <property type="term" value="F:serine-type carboxypeptidase activity"/>
    <property type="evidence" value="ECO:0007669"/>
    <property type="project" value="UniProtKB-EC"/>
</dbReference>
<dbReference type="Gene3D" id="1.20.120.980">
    <property type="entry name" value="Serine carboxypeptidase S28, SKS domain"/>
    <property type="match status" value="1"/>
</dbReference>
<dbReference type="EC" id="3.4.16.2" evidence="14"/>
<comment type="function">
    <text evidence="13">Cleaves C-terminal amino acids linked to proline in peptides such as angiotensin II, III and des-Arg9-bradykinin. This cleavage occurs at acidic pH, but enzymatic activity is retained with some substrates at neutral pH.</text>
</comment>
<evidence type="ECO:0000256" key="17">
    <source>
        <dbReference type="ARBA" id="ARBA00076608"/>
    </source>
</evidence>
<accession>A0AAV6TVG5</accession>
<keyword evidence="20" id="KW-1185">Reference proteome</keyword>